<feature type="compositionally biased region" description="Basic and acidic residues" evidence="1">
    <location>
        <begin position="133"/>
        <end position="166"/>
    </location>
</feature>
<name>A0A927EFT8_9HYPH</name>
<organism evidence="3 4">
    <name type="scientific">Bosea spartocytisi</name>
    <dbReference type="NCBI Taxonomy" id="2773451"/>
    <lineage>
        <taxon>Bacteria</taxon>
        <taxon>Pseudomonadati</taxon>
        <taxon>Pseudomonadota</taxon>
        <taxon>Alphaproteobacteria</taxon>
        <taxon>Hyphomicrobiales</taxon>
        <taxon>Boseaceae</taxon>
        <taxon>Bosea</taxon>
    </lineage>
</organism>
<feature type="domain" description="Flagellar hook-length control protein-like C-terminal" evidence="2">
    <location>
        <begin position="370"/>
        <end position="445"/>
    </location>
</feature>
<feature type="region of interest" description="Disordered" evidence="1">
    <location>
        <begin position="431"/>
        <end position="482"/>
    </location>
</feature>
<proteinExistence type="predicted"/>
<evidence type="ECO:0000259" key="2">
    <source>
        <dbReference type="Pfam" id="PF02120"/>
    </source>
</evidence>
<feature type="compositionally biased region" description="Polar residues" evidence="1">
    <location>
        <begin position="1"/>
        <end position="10"/>
    </location>
</feature>
<keyword evidence="4" id="KW-1185">Reference proteome</keyword>
<keyword evidence="3" id="KW-0966">Cell projection</keyword>
<dbReference type="RefSeq" id="WP_191125508.1">
    <property type="nucleotide sequence ID" value="NZ_JACXWY010000018.1"/>
</dbReference>
<accession>A0A927EFT8</accession>
<keyword evidence="3" id="KW-0969">Cilium</keyword>
<sequence>MPVETVFNTSPAKETPAPRRRPAEAGAAGSGEGFSLPETADASSRSPEPKKGAAVDGTRAATQPQDAKAAAEATAGKPGKATEPADATTSTRSPPVQPDSFIGTLAELLAAAQGQGASPEGEIEGKATGTAEAGEKGGKKAGENKDKKAEGAEAASADKDASDKLSGEAAVALVDQKPVPQLVAAVLSLSLPAAGGEKPDEAAAAKGGAVPVGAGPVAKAQLQAERALAAQAGSPDGAAGKPAFGAALTGATPGESSQHAGQAHKSVDADAAVAGAKADAAQGLPAQGPAVVAGEAKPAEAVQQALAPIDLTALVQQAVGGTGTVHSLSPLDQAAATPNPALPSGAGQAALPATPLHVVPIEIGLRALSGARQFDIRLDPDELGRVDVNLSISDKGEVSARLVVDRVETLHLLQRDARTLERAFEQAGLKPSDSGIDISLRDPSDQSAFRQHRQQEEAPQRSRQPSLPEAGDDAVLPTTPVPQRRLVRLGGVDLSI</sequence>
<dbReference type="CDD" id="cd17470">
    <property type="entry name" value="T3SS_Flik_C"/>
    <property type="match status" value="1"/>
</dbReference>
<feature type="compositionally biased region" description="Low complexity" evidence="1">
    <location>
        <begin position="60"/>
        <end position="82"/>
    </location>
</feature>
<comment type="caution">
    <text evidence="3">The sequence shown here is derived from an EMBL/GenBank/DDBJ whole genome shotgun (WGS) entry which is preliminary data.</text>
</comment>
<evidence type="ECO:0000256" key="1">
    <source>
        <dbReference type="SAM" id="MobiDB-lite"/>
    </source>
</evidence>
<dbReference type="Proteomes" id="UP000619295">
    <property type="component" value="Unassembled WGS sequence"/>
</dbReference>
<gene>
    <name evidence="3" type="ORF">IED13_22285</name>
</gene>
<dbReference type="EMBL" id="JACXWY010000018">
    <property type="protein sequence ID" value="MBD3848434.1"/>
    <property type="molecule type" value="Genomic_DNA"/>
</dbReference>
<dbReference type="AlphaFoldDB" id="A0A927EFT8"/>
<feature type="region of interest" description="Disordered" evidence="1">
    <location>
        <begin position="228"/>
        <end position="268"/>
    </location>
</feature>
<dbReference type="Pfam" id="PF02120">
    <property type="entry name" value="Flg_hook"/>
    <property type="match status" value="1"/>
</dbReference>
<evidence type="ECO:0000313" key="3">
    <source>
        <dbReference type="EMBL" id="MBD3848434.1"/>
    </source>
</evidence>
<evidence type="ECO:0000313" key="4">
    <source>
        <dbReference type="Proteomes" id="UP000619295"/>
    </source>
</evidence>
<protein>
    <submittedName>
        <fullName evidence="3">Flagellar hook-length control protein FliK</fullName>
    </submittedName>
</protein>
<dbReference type="InterPro" id="IPR038610">
    <property type="entry name" value="FliK-like_C_sf"/>
</dbReference>
<dbReference type="Gene3D" id="3.30.750.140">
    <property type="match status" value="1"/>
</dbReference>
<keyword evidence="3" id="KW-0282">Flagellum</keyword>
<feature type="region of interest" description="Disordered" evidence="1">
    <location>
        <begin position="1"/>
        <end position="167"/>
    </location>
</feature>
<dbReference type="InterPro" id="IPR021136">
    <property type="entry name" value="Flagellar_hook_control-like_C"/>
</dbReference>
<feature type="compositionally biased region" description="Low complexity" evidence="1">
    <location>
        <begin position="105"/>
        <end position="117"/>
    </location>
</feature>
<reference evidence="3" key="1">
    <citation type="submission" date="2020-09" db="EMBL/GenBank/DDBJ databases">
        <title>Bosea spartocytisi sp. nov. a root nodule endophyte of Spartocytisus supranubius in the high mountain ecosystem fo the Teide National Park (Canary Islands, Spain).</title>
        <authorList>
            <person name="Pulido-Suarez L."/>
            <person name="Peix A."/>
            <person name="Igual J.M."/>
            <person name="Socas-Perez N."/>
            <person name="Velazquez E."/>
            <person name="Flores-Felix J.D."/>
            <person name="Leon-Barrios M."/>
        </authorList>
    </citation>
    <scope>NUCLEOTIDE SEQUENCE</scope>
    <source>
        <strain evidence="3">SSUT16</strain>
    </source>
</reference>